<dbReference type="OrthoDB" id="2658212at2759"/>
<feature type="compositionally biased region" description="Pro residues" evidence="1">
    <location>
        <begin position="557"/>
        <end position="567"/>
    </location>
</feature>
<evidence type="ECO:0000256" key="1">
    <source>
        <dbReference type="SAM" id="MobiDB-lite"/>
    </source>
</evidence>
<dbReference type="EMBL" id="KV424165">
    <property type="protein sequence ID" value="KZT50523.1"/>
    <property type="molecule type" value="Genomic_DNA"/>
</dbReference>
<dbReference type="AlphaFoldDB" id="A0A165CB55"/>
<feature type="compositionally biased region" description="Pro residues" evidence="1">
    <location>
        <begin position="264"/>
        <end position="273"/>
    </location>
</feature>
<dbReference type="STRING" id="1353952.A0A165CB55"/>
<feature type="compositionally biased region" description="Pro residues" evidence="1">
    <location>
        <begin position="232"/>
        <end position="242"/>
    </location>
</feature>
<feature type="compositionally biased region" description="Polar residues" evidence="1">
    <location>
        <begin position="436"/>
        <end position="445"/>
    </location>
</feature>
<feature type="compositionally biased region" description="Polar residues" evidence="1">
    <location>
        <begin position="296"/>
        <end position="345"/>
    </location>
</feature>
<feature type="region of interest" description="Disordered" evidence="1">
    <location>
        <begin position="166"/>
        <end position="591"/>
    </location>
</feature>
<feature type="compositionally biased region" description="Pro residues" evidence="1">
    <location>
        <begin position="517"/>
        <end position="528"/>
    </location>
</feature>
<dbReference type="Proteomes" id="UP000076842">
    <property type="component" value="Unassembled WGS sequence"/>
</dbReference>
<proteinExistence type="predicted"/>
<reference evidence="2 3" key="1">
    <citation type="journal article" date="2016" name="Mol. Biol. Evol.">
        <title>Comparative Genomics of Early-Diverging Mushroom-Forming Fungi Provides Insights into the Origins of Lignocellulose Decay Capabilities.</title>
        <authorList>
            <person name="Nagy L.G."/>
            <person name="Riley R."/>
            <person name="Tritt A."/>
            <person name="Adam C."/>
            <person name="Daum C."/>
            <person name="Floudas D."/>
            <person name="Sun H."/>
            <person name="Yadav J.S."/>
            <person name="Pangilinan J."/>
            <person name="Larsson K.H."/>
            <person name="Matsuura K."/>
            <person name="Barry K."/>
            <person name="Labutti K."/>
            <person name="Kuo R."/>
            <person name="Ohm R.A."/>
            <person name="Bhattacharya S.S."/>
            <person name="Shirouzu T."/>
            <person name="Yoshinaga Y."/>
            <person name="Martin F.M."/>
            <person name="Grigoriev I.V."/>
            <person name="Hibbett D.S."/>
        </authorList>
    </citation>
    <scope>NUCLEOTIDE SEQUENCE [LARGE SCALE GENOMIC DNA]</scope>
    <source>
        <strain evidence="2 3">HHB12733</strain>
    </source>
</reference>
<accession>A0A165CB55</accession>
<feature type="compositionally biased region" description="Polar residues" evidence="1">
    <location>
        <begin position="219"/>
        <end position="228"/>
    </location>
</feature>
<protein>
    <submittedName>
        <fullName evidence="2">Uncharacterized protein</fullName>
    </submittedName>
</protein>
<organism evidence="2 3">
    <name type="scientific">Calocera cornea HHB12733</name>
    <dbReference type="NCBI Taxonomy" id="1353952"/>
    <lineage>
        <taxon>Eukaryota</taxon>
        <taxon>Fungi</taxon>
        <taxon>Dikarya</taxon>
        <taxon>Basidiomycota</taxon>
        <taxon>Agaricomycotina</taxon>
        <taxon>Dacrymycetes</taxon>
        <taxon>Dacrymycetales</taxon>
        <taxon>Dacrymycetaceae</taxon>
        <taxon>Calocera</taxon>
    </lineage>
</organism>
<evidence type="ECO:0000313" key="3">
    <source>
        <dbReference type="Proteomes" id="UP000076842"/>
    </source>
</evidence>
<feature type="compositionally biased region" description="Pro residues" evidence="1">
    <location>
        <begin position="53"/>
        <end position="66"/>
    </location>
</feature>
<dbReference type="InParanoid" id="A0A165CB55"/>
<name>A0A165CB55_9BASI</name>
<feature type="region of interest" description="Disordered" evidence="1">
    <location>
        <begin position="1"/>
        <end position="20"/>
    </location>
</feature>
<evidence type="ECO:0000313" key="2">
    <source>
        <dbReference type="EMBL" id="KZT50523.1"/>
    </source>
</evidence>
<gene>
    <name evidence="2" type="ORF">CALCODRAFT_521915</name>
</gene>
<sequence>MDSDDAVVDRTTQDAAFPETWALRSPPVAAGEAPLSASLAGFRAERGSHATPPVSPPLAAHPPGCHPEPNSGGGWPMLAWLARLFNSTSMFRGDTQLELIAVLANSGEDIRQATKAIRIYIESKLRKNRSEEYVHQKLQDIENRYKFDTALHEAFHVARAQTGLQRSTVLPPARRVRRDSFGLERRTSLEHDSDSPRRAPIPLPTEPSRRPTLPLQAEASRQPTQPQAGPSAHPPQPTPPEPNRAELPQPTYPVYPSQLDTPRSFPPPAPQPQRRPSLLDTPRSFPASSAPAITAYTHTPNPSSSSSIMDTPRSFSTATPALTYRSSLPPSTAGSPNFPPQQQQQEAERFHKFSALMKSGERQGSGSSGEGRGLELQAGPSRGAYSPYAYPQEYPRETGESAPYMPTTSTPYTAVPSSSHTRRRTSNTSGSGSGTAQHNPASSYPPSLDLGPAAVPLDQSAPRTLSVPKAATPRSLMGPPASGSGSGLGAFGPGRSPSPSTASRGSPGPGGHSFGPRPAPPRPLPTPPRGANAQPNPELSPITPISPLVLGVGSTFPGPPPPPPPAAPMRHPTGAEWTISPEEEVYRRANY</sequence>
<feature type="region of interest" description="Disordered" evidence="1">
    <location>
        <begin position="40"/>
        <end position="70"/>
    </location>
</feature>
<feature type="compositionally biased region" description="Polar residues" evidence="1">
    <location>
        <begin position="406"/>
        <end position="416"/>
    </location>
</feature>
<keyword evidence="3" id="KW-1185">Reference proteome</keyword>
<feature type="compositionally biased region" description="Basic and acidic residues" evidence="1">
    <location>
        <begin position="178"/>
        <end position="197"/>
    </location>
</feature>